<reference evidence="2" key="2">
    <citation type="submission" date="2021-08" db="EMBL/GenBank/DDBJ databases">
        <authorList>
            <person name="Tani A."/>
            <person name="Ola A."/>
            <person name="Ogura Y."/>
            <person name="Katsura K."/>
            <person name="Hayashi T."/>
        </authorList>
    </citation>
    <scope>NUCLEOTIDE SEQUENCE</scope>
    <source>
        <strain evidence="2">DSM 19015</strain>
    </source>
</reference>
<proteinExistence type="predicted"/>
<dbReference type="InterPro" id="IPR018684">
    <property type="entry name" value="DUF2171"/>
</dbReference>
<organism evidence="2 3">
    <name type="scientific">Methylobacterium iners</name>
    <dbReference type="NCBI Taxonomy" id="418707"/>
    <lineage>
        <taxon>Bacteria</taxon>
        <taxon>Pseudomonadati</taxon>
        <taxon>Pseudomonadota</taxon>
        <taxon>Alphaproteobacteria</taxon>
        <taxon>Hyphomicrobiales</taxon>
        <taxon>Methylobacteriaceae</taxon>
        <taxon>Methylobacterium</taxon>
    </lineage>
</organism>
<keyword evidence="3" id="KW-1185">Reference proteome</keyword>
<name>A0ABQ4S4K7_9HYPH</name>
<feature type="signal peptide" evidence="1">
    <location>
        <begin position="1"/>
        <end position="20"/>
    </location>
</feature>
<protein>
    <recommendedName>
        <fullName evidence="4">DUF2171 domain-containing protein</fullName>
    </recommendedName>
</protein>
<evidence type="ECO:0000313" key="2">
    <source>
        <dbReference type="EMBL" id="GJD97357.1"/>
    </source>
</evidence>
<dbReference type="Proteomes" id="UP001055125">
    <property type="component" value="Unassembled WGS sequence"/>
</dbReference>
<gene>
    <name evidence="2" type="ORF">OCOJLMKI_4586</name>
</gene>
<evidence type="ECO:0000313" key="3">
    <source>
        <dbReference type="Proteomes" id="UP001055125"/>
    </source>
</evidence>
<reference evidence="2" key="1">
    <citation type="journal article" date="2021" name="Front. Microbiol.">
        <title>Comprehensive Comparative Genomics and Phenotyping of Methylobacterium Species.</title>
        <authorList>
            <person name="Alessa O."/>
            <person name="Ogura Y."/>
            <person name="Fujitani Y."/>
            <person name="Takami H."/>
            <person name="Hayashi T."/>
            <person name="Sahin N."/>
            <person name="Tani A."/>
        </authorList>
    </citation>
    <scope>NUCLEOTIDE SEQUENCE</scope>
    <source>
        <strain evidence="2">DSM 19015</strain>
    </source>
</reference>
<dbReference type="EMBL" id="BPQP01000088">
    <property type="protein sequence ID" value="GJD97357.1"/>
    <property type="molecule type" value="Genomic_DNA"/>
</dbReference>
<feature type="chain" id="PRO_5045752297" description="DUF2171 domain-containing protein" evidence="1">
    <location>
        <begin position="21"/>
        <end position="111"/>
    </location>
</feature>
<comment type="caution">
    <text evidence="2">The sequence shown here is derived from an EMBL/GenBank/DDBJ whole genome shotgun (WGS) entry which is preliminary data.</text>
</comment>
<accession>A0ABQ4S4K7</accession>
<evidence type="ECO:0000256" key="1">
    <source>
        <dbReference type="SAM" id="SignalP"/>
    </source>
</evidence>
<dbReference type="Pfam" id="PF09939">
    <property type="entry name" value="DUF2171"/>
    <property type="match status" value="1"/>
</dbReference>
<keyword evidence="1" id="KW-0732">Signal</keyword>
<evidence type="ECO:0008006" key="4">
    <source>
        <dbReference type="Google" id="ProtNLM"/>
    </source>
</evidence>
<dbReference type="RefSeq" id="WP_306421469.1">
    <property type="nucleotide sequence ID" value="NZ_BPQP01000088.1"/>
</dbReference>
<sequence>MFRTVAAVSLALSSILAAQAQEPAVKTTNSVIREHMEVVGSDKVHVGTVDKYEGKEIKLTRSDPAAKGQHHTIPSHWVGTLSGNTIVLNKTAKDVMAEWTVADRPAGDAKR</sequence>